<evidence type="ECO:0000256" key="2">
    <source>
        <dbReference type="SAM" id="Phobius"/>
    </source>
</evidence>
<keyword evidence="2" id="KW-0812">Transmembrane</keyword>
<organism evidence="4">
    <name type="scientific">Naegleria gruberi</name>
    <name type="common">Amoeba</name>
    <dbReference type="NCBI Taxonomy" id="5762"/>
    <lineage>
        <taxon>Eukaryota</taxon>
        <taxon>Discoba</taxon>
        <taxon>Heterolobosea</taxon>
        <taxon>Tetramitia</taxon>
        <taxon>Eutetramitia</taxon>
        <taxon>Vahlkampfiidae</taxon>
        <taxon>Naegleria</taxon>
    </lineage>
</organism>
<evidence type="ECO:0000256" key="1">
    <source>
        <dbReference type="SAM" id="Coils"/>
    </source>
</evidence>
<reference evidence="3 4" key="1">
    <citation type="journal article" date="2010" name="Cell">
        <title>The genome of Naegleria gruberi illuminates early eukaryotic versatility.</title>
        <authorList>
            <person name="Fritz-Laylin L.K."/>
            <person name="Prochnik S.E."/>
            <person name="Ginger M.L."/>
            <person name="Dacks J.B."/>
            <person name="Carpenter M.L."/>
            <person name="Field M.C."/>
            <person name="Kuo A."/>
            <person name="Paredez A."/>
            <person name="Chapman J."/>
            <person name="Pham J."/>
            <person name="Shu S."/>
            <person name="Neupane R."/>
            <person name="Cipriano M."/>
            <person name="Mancuso J."/>
            <person name="Tu H."/>
            <person name="Salamov A."/>
            <person name="Lindquist E."/>
            <person name="Shapiro H."/>
            <person name="Lucas S."/>
            <person name="Grigoriev I.V."/>
            <person name="Cande W.Z."/>
            <person name="Fulton C."/>
            <person name="Rokhsar D.S."/>
            <person name="Dawson S.C."/>
        </authorList>
    </citation>
    <scope>NUCLEOTIDE SEQUENCE [LARGE SCALE GENOMIC DNA]</scope>
    <source>
        <strain evidence="3 4">NEG-M</strain>
    </source>
</reference>
<dbReference type="GeneID" id="8848924"/>
<proteinExistence type="predicted"/>
<dbReference type="OMA" id="FIFQFIM"/>
<feature type="transmembrane region" description="Helical" evidence="2">
    <location>
        <begin position="114"/>
        <end position="133"/>
    </location>
</feature>
<dbReference type="RefSeq" id="XP_002677532.1">
    <property type="nucleotide sequence ID" value="XM_002677486.1"/>
</dbReference>
<dbReference type="VEuPathDB" id="AmoebaDB:NAEGRDRAFT_67253"/>
<evidence type="ECO:0000313" key="4">
    <source>
        <dbReference type="Proteomes" id="UP000006671"/>
    </source>
</evidence>
<dbReference type="InParanoid" id="D2VEE8"/>
<keyword evidence="1" id="KW-0175">Coiled coil</keyword>
<sequence>MYNLEQLEQLSLYVMRRFGEYFQVVSAFSKINNNNSDKIEQIRGRINEQRELLDTLKKDVEINRNKYSESEIKAFEIEIEKSEKRLAKQVEILHQYENQVDTMHHTTFNLSFKLIVQVIIALTVLALMFYMVFFW</sequence>
<gene>
    <name evidence="3" type="ORF">NAEGRDRAFT_67253</name>
</gene>
<protein>
    <submittedName>
        <fullName evidence="3">Predicted protein</fullName>
    </submittedName>
</protein>
<dbReference type="EMBL" id="GG738866">
    <property type="protein sequence ID" value="EFC44788.1"/>
    <property type="molecule type" value="Genomic_DNA"/>
</dbReference>
<evidence type="ECO:0000313" key="3">
    <source>
        <dbReference type="EMBL" id="EFC44788.1"/>
    </source>
</evidence>
<name>D2VEE8_NAEGR</name>
<dbReference type="Proteomes" id="UP000006671">
    <property type="component" value="Unassembled WGS sequence"/>
</dbReference>
<accession>D2VEE8</accession>
<keyword evidence="2" id="KW-0472">Membrane</keyword>
<keyword evidence="4" id="KW-1185">Reference proteome</keyword>
<dbReference type="KEGG" id="ngr:NAEGRDRAFT_67253"/>
<dbReference type="AlphaFoldDB" id="D2VEE8"/>
<feature type="coiled-coil region" evidence="1">
    <location>
        <begin position="39"/>
        <end position="99"/>
    </location>
</feature>
<keyword evidence="2" id="KW-1133">Transmembrane helix</keyword>